<dbReference type="Proteomes" id="UP000553776">
    <property type="component" value="Unassembled WGS sequence"/>
</dbReference>
<dbReference type="PANTHER" id="PTHR41251">
    <property type="entry name" value="NON-HOMOLOGOUS END JOINING PROTEIN KU"/>
    <property type="match status" value="1"/>
</dbReference>
<feature type="domain" description="Ku" evidence="3">
    <location>
        <begin position="52"/>
        <end position="180"/>
    </location>
</feature>
<keyword evidence="5" id="KW-1185">Reference proteome</keyword>
<dbReference type="EMBL" id="JACJVR010000089">
    <property type="protein sequence ID" value="MBB6694316.1"/>
    <property type="molecule type" value="Genomic_DNA"/>
</dbReference>
<protein>
    <recommendedName>
        <fullName evidence="3">Ku domain-containing protein</fullName>
    </recommendedName>
</protein>
<dbReference type="AlphaFoldDB" id="A0A841U1B0"/>
<keyword evidence="1" id="KW-0238">DNA-binding</keyword>
<evidence type="ECO:0000313" key="5">
    <source>
        <dbReference type="Proteomes" id="UP000553776"/>
    </source>
</evidence>
<evidence type="ECO:0000313" key="4">
    <source>
        <dbReference type="EMBL" id="MBB6694316.1"/>
    </source>
</evidence>
<gene>
    <name evidence="4" type="ORF">H7B90_23250</name>
</gene>
<organism evidence="4 5">
    <name type="scientific">Cohnella xylanilytica</name>
    <dbReference type="NCBI Taxonomy" id="557555"/>
    <lineage>
        <taxon>Bacteria</taxon>
        <taxon>Bacillati</taxon>
        <taxon>Bacillota</taxon>
        <taxon>Bacilli</taxon>
        <taxon>Bacillales</taxon>
        <taxon>Paenibacillaceae</taxon>
        <taxon>Cohnella</taxon>
    </lineage>
</organism>
<dbReference type="InterPro" id="IPR016194">
    <property type="entry name" value="SPOC-like_C_dom_sf"/>
</dbReference>
<dbReference type="Gene3D" id="2.40.290.10">
    <property type="match status" value="1"/>
</dbReference>
<sequence length="260" mass="28834">MQAFWRGTVHIARLRIPVKLYAAAEEKAVVLHNRHKECGHAVTQLKYCAYCAMAVEPDELERAYQRGGDRPVALTEEELRSIAPENDKRFRVVRFARASEVPALWMKKHYYVGADEVGEDALTLVGEQLRRLGRIGIGYITLRSVRQLAGLWASDDALVLTTLHYADEVRSAPGSAQAPSGRPDGEASAELGALIEAMSGPFEPKQYANVYQDALRKLVASKLSNRPPEDERPPEPADEDGDSRDLLDAIRASLKELGRS</sequence>
<dbReference type="GO" id="GO:0003690">
    <property type="term" value="F:double-stranded DNA binding"/>
    <property type="evidence" value="ECO:0007669"/>
    <property type="project" value="TreeGrafter"/>
</dbReference>
<dbReference type="InterPro" id="IPR009187">
    <property type="entry name" value="Prok_Ku"/>
</dbReference>
<dbReference type="Pfam" id="PF02735">
    <property type="entry name" value="Ku"/>
    <property type="match status" value="1"/>
</dbReference>
<proteinExistence type="predicted"/>
<feature type="region of interest" description="Disordered" evidence="2">
    <location>
        <begin position="221"/>
        <end position="247"/>
    </location>
</feature>
<name>A0A841U1B0_9BACL</name>
<dbReference type="InterPro" id="IPR006164">
    <property type="entry name" value="DNA_bd_Ku70/Ku80"/>
</dbReference>
<evidence type="ECO:0000256" key="2">
    <source>
        <dbReference type="SAM" id="MobiDB-lite"/>
    </source>
</evidence>
<reference evidence="4 5" key="1">
    <citation type="submission" date="2020-08" db="EMBL/GenBank/DDBJ databases">
        <title>Cohnella phylogeny.</title>
        <authorList>
            <person name="Dunlap C."/>
        </authorList>
    </citation>
    <scope>NUCLEOTIDE SEQUENCE [LARGE SCALE GENOMIC DNA]</scope>
    <source>
        <strain evidence="4 5">DSM 25239</strain>
    </source>
</reference>
<evidence type="ECO:0000259" key="3">
    <source>
        <dbReference type="SMART" id="SM00559"/>
    </source>
</evidence>
<dbReference type="SUPFAM" id="SSF100939">
    <property type="entry name" value="SPOC domain-like"/>
    <property type="match status" value="1"/>
</dbReference>
<dbReference type="PIRSF" id="PIRSF006493">
    <property type="entry name" value="Prok_Ku"/>
    <property type="match status" value="1"/>
</dbReference>
<accession>A0A841U1B0</accession>
<dbReference type="PANTHER" id="PTHR41251:SF1">
    <property type="entry name" value="NON-HOMOLOGOUS END JOINING PROTEIN KU"/>
    <property type="match status" value="1"/>
</dbReference>
<evidence type="ECO:0000256" key="1">
    <source>
        <dbReference type="ARBA" id="ARBA00023125"/>
    </source>
</evidence>
<dbReference type="SMART" id="SM00559">
    <property type="entry name" value="Ku78"/>
    <property type="match status" value="1"/>
</dbReference>
<dbReference type="GO" id="GO:0006303">
    <property type="term" value="P:double-strand break repair via nonhomologous end joining"/>
    <property type="evidence" value="ECO:0007669"/>
    <property type="project" value="InterPro"/>
</dbReference>
<comment type="caution">
    <text evidence="4">The sequence shown here is derived from an EMBL/GenBank/DDBJ whole genome shotgun (WGS) entry which is preliminary data.</text>
</comment>
<dbReference type="RefSeq" id="WP_185138288.1">
    <property type="nucleotide sequence ID" value="NZ_BORM01000045.1"/>
</dbReference>